<keyword evidence="1 2" id="KW-0175">Coiled coil</keyword>
<dbReference type="PANTHER" id="PTHR32123:SF13">
    <property type="entry name" value="BICAUDAL D-RELATED PROTEIN HOMOLOG"/>
    <property type="match status" value="1"/>
</dbReference>
<evidence type="ECO:0000313" key="4">
    <source>
        <dbReference type="Ensembl" id="ENSPMAP00000007539.1"/>
    </source>
</evidence>
<feature type="coiled-coil region" evidence="2">
    <location>
        <begin position="285"/>
        <end position="380"/>
    </location>
</feature>
<evidence type="ECO:0000256" key="3">
    <source>
        <dbReference type="SAM" id="MobiDB-lite"/>
    </source>
</evidence>
<name>S4RQQ3_PETMA</name>
<dbReference type="Ensembl" id="ENSPMAT00000007573.1">
    <property type="protein sequence ID" value="ENSPMAP00000007539.1"/>
    <property type="gene ID" value="ENSPMAG00000006838.1"/>
</dbReference>
<protein>
    <submittedName>
        <fullName evidence="4">BICD family like cargo adaptor 1</fullName>
    </submittedName>
</protein>
<evidence type="ECO:0000256" key="2">
    <source>
        <dbReference type="SAM" id="Coils"/>
    </source>
</evidence>
<dbReference type="InterPro" id="IPR051149">
    <property type="entry name" value="Spindly/BICDR_Dynein_Adapter"/>
</dbReference>
<accession>S4RQQ3</accession>
<dbReference type="GO" id="GO:0047496">
    <property type="term" value="P:vesicle transport along microtubule"/>
    <property type="evidence" value="ECO:0007669"/>
    <property type="project" value="TreeGrafter"/>
</dbReference>
<dbReference type="GO" id="GO:0055107">
    <property type="term" value="P:Golgi to secretory granule transport"/>
    <property type="evidence" value="ECO:0007669"/>
    <property type="project" value="TreeGrafter"/>
</dbReference>
<dbReference type="AlphaFoldDB" id="S4RQQ3"/>
<dbReference type="GeneTree" id="ENSGT00940000157442"/>
<dbReference type="OMA" id="PRQFGQY"/>
<dbReference type="HOGENOM" id="CLU_029068_1_0_1"/>
<evidence type="ECO:0000256" key="1">
    <source>
        <dbReference type="ARBA" id="ARBA00023054"/>
    </source>
</evidence>
<organism evidence="4">
    <name type="scientific">Petromyzon marinus</name>
    <name type="common">Sea lamprey</name>
    <dbReference type="NCBI Taxonomy" id="7757"/>
    <lineage>
        <taxon>Eukaryota</taxon>
        <taxon>Metazoa</taxon>
        <taxon>Chordata</taxon>
        <taxon>Craniata</taxon>
        <taxon>Vertebrata</taxon>
        <taxon>Cyclostomata</taxon>
        <taxon>Hyperoartia</taxon>
        <taxon>Petromyzontiformes</taxon>
        <taxon>Petromyzontidae</taxon>
        <taxon>Petromyzon</taxon>
    </lineage>
</organism>
<reference evidence="4" key="2">
    <citation type="submission" date="2025-09" db="UniProtKB">
        <authorList>
            <consortium name="Ensembl"/>
        </authorList>
    </citation>
    <scope>IDENTIFICATION</scope>
</reference>
<feature type="region of interest" description="Disordered" evidence="3">
    <location>
        <begin position="166"/>
        <end position="200"/>
    </location>
</feature>
<dbReference type="PANTHER" id="PTHR32123">
    <property type="entry name" value="BICD FAMILY-LIKE CARGO ADAPTER"/>
    <property type="match status" value="1"/>
</dbReference>
<feature type="coiled-coil region" evidence="2">
    <location>
        <begin position="11"/>
        <end position="77"/>
    </location>
</feature>
<proteinExistence type="predicted"/>
<reference evidence="4" key="1">
    <citation type="submission" date="2025-08" db="UniProtKB">
        <authorList>
            <consortium name="Ensembl"/>
        </authorList>
    </citation>
    <scope>IDENTIFICATION</scope>
</reference>
<dbReference type="STRING" id="7757.ENSPMAP00000007539"/>
<sequence>QRLEQERHGAVRRLEVRESEWEGRVAELEVELAHVRQELDRKQQGSLETDREKSRALRELSEQNQRLLQQIVAAGETETRLSAELTKLREEFRERTRAAGVHALKETSLHSEVRTGTLCSRIRILQNQLVFGQSIVSLPLLMTAPSSLRQRIFYLTRQGHVATSTLSQLQAERRETSDSPRCPARRRGSVSERDQGGDVNNMSLLSEIEHSMEREQPLTPPAPQFQQDIQSVYGQLQFLCEQLKGGDDAVDSGVETDVSVAESTGSEATPEGLHAAVDELKALIRNLCDSDLQLLEAQAEELREAREECKGLLTVLAGLPWDDGLRKALRERDEAIAKKQGVEVELERCREDMVTLSNQLLEAIQQKVDLSQQLEAWQDDMQMVIGEQLKEQHRKDMARHVSAGSLRTKTVPQDTKGFFLSFLKNI</sequence>